<reference evidence="5 6" key="1">
    <citation type="submission" date="2024-01" db="EMBL/GenBank/DDBJ databases">
        <title>Genome assemblies of Stephania.</title>
        <authorList>
            <person name="Yang L."/>
        </authorList>
    </citation>
    <scope>NUCLEOTIDE SEQUENCE [LARGE SCALE GENOMIC DNA]</scope>
    <source>
        <strain evidence="5">QJT</strain>
        <tissue evidence="5">Leaf</tissue>
    </source>
</reference>
<dbReference type="GO" id="GO:0003729">
    <property type="term" value="F:mRNA binding"/>
    <property type="evidence" value="ECO:0007669"/>
    <property type="project" value="InterPro"/>
</dbReference>
<organism evidence="5 6">
    <name type="scientific">Stephania japonica</name>
    <dbReference type="NCBI Taxonomy" id="461633"/>
    <lineage>
        <taxon>Eukaryota</taxon>
        <taxon>Viridiplantae</taxon>
        <taxon>Streptophyta</taxon>
        <taxon>Embryophyta</taxon>
        <taxon>Tracheophyta</taxon>
        <taxon>Spermatophyta</taxon>
        <taxon>Magnoliopsida</taxon>
        <taxon>Ranunculales</taxon>
        <taxon>Menispermaceae</taxon>
        <taxon>Menispermoideae</taxon>
        <taxon>Cissampelideae</taxon>
        <taxon>Stephania</taxon>
    </lineage>
</organism>
<feature type="domain" description="PROP1-like PPR" evidence="4">
    <location>
        <begin position="99"/>
        <end position="246"/>
    </location>
</feature>
<accession>A0AAP0P511</accession>
<dbReference type="Gene3D" id="1.25.40.10">
    <property type="entry name" value="Tetratricopeptide repeat domain"/>
    <property type="match status" value="1"/>
</dbReference>
<comment type="similarity">
    <text evidence="1">Belongs to the PPR family. P subfamily.</text>
</comment>
<proteinExistence type="inferred from homology"/>
<evidence type="ECO:0000256" key="1">
    <source>
        <dbReference type="ARBA" id="ARBA00007626"/>
    </source>
</evidence>
<dbReference type="Proteomes" id="UP001417504">
    <property type="component" value="Unassembled WGS sequence"/>
</dbReference>
<dbReference type="Pfam" id="PF17177">
    <property type="entry name" value="PPR_long"/>
    <property type="match status" value="1"/>
</dbReference>
<feature type="repeat" description="PPR" evidence="3">
    <location>
        <begin position="210"/>
        <end position="244"/>
    </location>
</feature>
<comment type="caution">
    <text evidence="5">The sequence shown here is derived from an EMBL/GenBank/DDBJ whole genome shotgun (WGS) entry which is preliminary data.</text>
</comment>
<keyword evidence="6" id="KW-1185">Reference proteome</keyword>
<sequence length="419" mass="47607">MVRSVFRAFSTLNKGLRPKFPARSFTTSTTSSISNHPFVSKLLHGSISGVKAALDSSDASIIHANDNASFWESLLSSINSSSPHKAQLVLEWKLEKLMKEDERDQKKYSELIALCGRVRNISFAMKVFNLIEAHGMRPTSTIFNSLIFACLCSGNLITAISLFEIMDRSENCKPNLASYNAFVTHYSKLGDSKSMSLWYSASKEAGFAPNIQTYESLIAGSIKSKQINDANKFYEEMMLSGVTPSTYIMENMIELLCQERKIVRTKQFVKFLLNGSWSLNGKTMKKLLHLYSELAGVEEMEELLKVFISSKQDSEVLLQVHLGIIRMYAMLDRLDDMEFSIGRMLMQGQSFTCSYDVEKIISSYFRRSAHDRLELFLERIHGSYKFPRSTYDLIIAGYERAGLHEKLDMMKAQMLDIID</sequence>
<evidence type="ECO:0000256" key="3">
    <source>
        <dbReference type="PROSITE-ProRule" id="PRU00708"/>
    </source>
</evidence>
<dbReference type="InterPro" id="IPR033443">
    <property type="entry name" value="PROP1-like_PPR_dom"/>
</dbReference>
<protein>
    <recommendedName>
        <fullName evidence="4">PROP1-like PPR domain-containing protein</fullName>
    </recommendedName>
</protein>
<keyword evidence="2" id="KW-0677">Repeat</keyword>
<evidence type="ECO:0000259" key="4">
    <source>
        <dbReference type="Pfam" id="PF17177"/>
    </source>
</evidence>
<dbReference type="PANTHER" id="PTHR47874">
    <property type="entry name" value="EXPRESSED PROTEIN"/>
    <property type="match status" value="1"/>
</dbReference>
<evidence type="ECO:0000313" key="6">
    <source>
        <dbReference type="Proteomes" id="UP001417504"/>
    </source>
</evidence>
<dbReference type="NCBIfam" id="TIGR00756">
    <property type="entry name" value="PPR"/>
    <property type="match status" value="2"/>
</dbReference>
<evidence type="ECO:0000256" key="2">
    <source>
        <dbReference type="ARBA" id="ARBA00022737"/>
    </source>
</evidence>
<evidence type="ECO:0000313" key="5">
    <source>
        <dbReference type="EMBL" id="KAK9130943.1"/>
    </source>
</evidence>
<name>A0AAP0P511_9MAGN</name>
<dbReference type="InterPro" id="IPR044179">
    <property type="entry name" value="PPR5-like"/>
</dbReference>
<dbReference type="InterPro" id="IPR011990">
    <property type="entry name" value="TPR-like_helical_dom_sf"/>
</dbReference>
<dbReference type="InterPro" id="IPR002885">
    <property type="entry name" value="PPR_rpt"/>
</dbReference>
<gene>
    <name evidence="5" type="ORF">Sjap_011430</name>
</gene>
<feature type="repeat" description="PPR" evidence="3">
    <location>
        <begin position="104"/>
        <end position="138"/>
    </location>
</feature>
<dbReference type="PANTHER" id="PTHR47874:SF4">
    <property type="entry name" value="EXPRESSED PROTEIN"/>
    <property type="match status" value="1"/>
</dbReference>
<dbReference type="AlphaFoldDB" id="A0AAP0P511"/>
<dbReference type="EMBL" id="JBBNAE010000004">
    <property type="protein sequence ID" value="KAK9130943.1"/>
    <property type="molecule type" value="Genomic_DNA"/>
</dbReference>
<dbReference type="PROSITE" id="PS51375">
    <property type="entry name" value="PPR"/>
    <property type="match status" value="2"/>
</dbReference>